<evidence type="ECO:0000256" key="2">
    <source>
        <dbReference type="ARBA" id="ARBA00009410"/>
    </source>
</evidence>
<gene>
    <name evidence="6" type="ORF">SAMN05444126_10518</name>
</gene>
<keyword evidence="3" id="KW-0285">Flavoprotein</keyword>
<dbReference type="InterPro" id="IPR036188">
    <property type="entry name" value="FAD/NAD-bd_sf"/>
</dbReference>
<dbReference type="AlphaFoldDB" id="A0A1H9RPR0"/>
<reference evidence="7" key="1">
    <citation type="submission" date="2016-10" db="EMBL/GenBank/DDBJ databases">
        <authorList>
            <person name="de Groot N.N."/>
        </authorList>
    </citation>
    <scope>NUCLEOTIDE SEQUENCE [LARGE SCALE GENOMIC DNA]</scope>
    <source>
        <strain evidence="7">10nlg</strain>
    </source>
</reference>
<dbReference type="Pfam" id="PF01266">
    <property type="entry name" value="DAO"/>
    <property type="match status" value="1"/>
</dbReference>
<dbReference type="Gene3D" id="3.30.9.10">
    <property type="entry name" value="D-Amino Acid Oxidase, subunit A, domain 2"/>
    <property type="match status" value="1"/>
</dbReference>
<dbReference type="GO" id="GO:0016491">
    <property type="term" value="F:oxidoreductase activity"/>
    <property type="evidence" value="ECO:0007669"/>
    <property type="project" value="UniProtKB-KW"/>
</dbReference>
<evidence type="ECO:0000259" key="5">
    <source>
        <dbReference type="Pfam" id="PF01266"/>
    </source>
</evidence>
<keyword evidence="4" id="KW-0560">Oxidoreductase</keyword>
<dbReference type="STRING" id="1464123.SAMN05444126_10518"/>
<evidence type="ECO:0000313" key="7">
    <source>
        <dbReference type="Proteomes" id="UP000199318"/>
    </source>
</evidence>
<dbReference type="SUPFAM" id="SSF51905">
    <property type="entry name" value="FAD/NAD(P)-binding domain"/>
    <property type="match status" value="1"/>
</dbReference>
<dbReference type="PANTHER" id="PTHR13847">
    <property type="entry name" value="SARCOSINE DEHYDROGENASE-RELATED"/>
    <property type="match status" value="1"/>
</dbReference>
<dbReference type="OrthoDB" id="9805337at2"/>
<evidence type="ECO:0000256" key="4">
    <source>
        <dbReference type="ARBA" id="ARBA00023002"/>
    </source>
</evidence>
<dbReference type="GO" id="GO:0005737">
    <property type="term" value="C:cytoplasm"/>
    <property type="evidence" value="ECO:0007669"/>
    <property type="project" value="TreeGrafter"/>
</dbReference>
<dbReference type="PANTHER" id="PTHR13847:SF286">
    <property type="entry name" value="D-AMINO ACID DEHYDROGENASE"/>
    <property type="match status" value="1"/>
</dbReference>
<evidence type="ECO:0000256" key="1">
    <source>
        <dbReference type="ARBA" id="ARBA00001974"/>
    </source>
</evidence>
<dbReference type="InterPro" id="IPR006076">
    <property type="entry name" value="FAD-dep_OxRdtase"/>
</dbReference>
<accession>A0A1H9RPR0</accession>
<evidence type="ECO:0000256" key="3">
    <source>
        <dbReference type="ARBA" id="ARBA00022630"/>
    </source>
</evidence>
<sequence>MERYIVIGAGILGASAAYHLAKEGKRVTVIDRGDKGQATDAGAGIICPWLSQRRNQKWYELVRKGAAFYPSLIEELNDMGETETGYYRSGAVSLHYDQFKVDDTAARAVKRREDAPEIGSIEKLDAKETQKKFPLVSDEYISLYVSGGARVNGRDLRNSLLQAAEKFGAVRIYGHAEPLRDKDKVHQVRVGSEIFTADKLLVTAGAWAARITEKIKAPMYVRAQKGQILHLHMPHVNNFDWPVVLPPKDYYMLHFGKGHIVAGASREDDQEYDTEVTVGAINEILTKILTVAPGLKHASLVETRVGTRPFTADSLPVIGKVPGLNNVYTANGLGATGLTSGPFLGEQLAKKAMEQGLNITEEHYDIAHTMKNG</sequence>
<dbReference type="SUPFAM" id="SSF54373">
    <property type="entry name" value="FAD-linked reductases, C-terminal domain"/>
    <property type="match status" value="1"/>
</dbReference>
<keyword evidence="7" id="KW-1185">Reference proteome</keyword>
<comment type="caution">
    <text evidence="6">The sequence shown here is derived from an EMBL/GenBank/DDBJ whole genome shotgun (WGS) entry which is preliminary data.</text>
</comment>
<dbReference type="RefSeq" id="WP_093072185.1">
    <property type="nucleotide sequence ID" value="NZ_BJVE01000051.1"/>
</dbReference>
<comment type="similarity">
    <text evidence="2">Belongs to the DadA oxidoreductase family.</text>
</comment>
<feature type="domain" description="FAD dependent oxidoreductase" evidence="5">
    <location>
        <begin position="4"/>
        <end position="350"/>
    </location>
</feature>
<dbReference type="Gene3D" id="3.50.50.60">
    <property type="entry name" value="FAD/NAD(P)-binding domain"/>
    <property type="match status" value="1"/>
</dbReference>
<evidence type="ECO:0000313" key="6">
    <source>
        <dbReference type="EMBL" id="SER73879.1"/>
    </source>
</evidence>
<dbReference type="EMBL" id="FOGV01000005">
    <property type="protein sequence ID" value="SER73879.1"/>
    <property type="molecule type" value="Genomic_DNA"/>
</dbReference>
<dbReference type="Proteomes" id="UP000199318">
    <property type="component" value="Unassembled WGS sequence"/>
</dbReference>
<comment type="cofactor">
    <cofactor evidence="1">
        <name>FAD</name>
        <dbReference type="ChEBI" id="CHEBI:57692"/>
    </cofactor>
</comment>
<organism evidence="6 7">
    <name type="scientific">Salisediminibacterium halotolerans</name>
    <dbReference type="NCBI Taxonomy" id="517425"/>
    <lineage>
        <taxon>Bacteria</taxon>
        <taxon>Bacillati</taxon>
        <taxon>Bacillota</taxon>
        <taxon>Bacilli</taxon>
        <taxon>Bacillales</taxon>
        <taxon>Bacillaceae</taxon>
        <taxon>Salisediminibacterium</taxon>
    </lineage>
</organism>
<proteinExistence type="inferred from homology"/>
<protein>
    <submittedName>
        <fullName evidence="6">D-amino-acid dehydrogenase</fullName>
    </submittedName>
</protein>
<name>A0A1H9RPR0_9BACI</name>